<dbReference type="SUPFAM" id="SSF51735">
    <property type="entry name" value="NAD(P)-binding Rossmann-fold domains"/>
    <property type="match status" value="1"/>
</dbReference>
<dbReference type="SUPFAM" id="SSF55347">
    <property type="entry name" value="Glyceraldehyde-3-phosphate dehydrogenase-like, C-terminal domain"/>
    <property type="match status" value="1"/>
</dbReference>
<proteinExistence type="predicted"/>
<evidence type="ECO:0000313" key="4">
    <source>
        <dbReference type="Proteomes" id="UP000199286"/>
    </source>
</evidence>
<name>A0A1H3L2G9_9RHOB</name>
<reference evidence="3 4" key="1">
    <citation type="submission" date="2016-10" db="EMBL/GenBank/DDBJ databases">
        <authorList>
            <person name="de Groot N.N."/>
        </authorList>
    </citation>
    <scope>NUCLEOTIDE SEQUENCE [LARGE SCALE GENOMIC DNA]</scope>
    <source>
        <strain evidence="3 4">DSM 26880</strain>
    </source>
</reference>
<dbReference type="GO" id="GO:0000166">
    <property type="term" value="F:nucleotide binding"/>
    <property type="evidence" value="ECO:0007669"/>
    <property type="project" value="InterPro"/>
</dbReference>
<organism evidence="3 4">
    <name type="scientific">Citreimonas salinaria</name>
    <dbReference type="NCBI Taxonomy" id="321339"/>
    <lineage>
        <taxon>Bacteria</taxon>
        <taxon>Pseudomonadati</taxon>
        <taxon>Pseudomonadota</taxon>
        <taxon>Alphaproteobacteria</taxon>
        <taxon>Rhodobacterales</taxon>
        <taxon>Roseobacteraceae</taxon>
        <taxon>Citreimonas</taxon>
    </lineage>
</organism>
<accession>A0A1H3L2G9</accession>
<dbReference type="STRING" id="321339.SAMN05444340_11127"/>
<dbReference type="EMBL" id="FNPF01000011">
    <property type="protein sequence ID" value="SDY58138.1"/>
    <property type="molecule type" value="Genomic_DNA"/>
</dbReference>
<dbReference type="Gene3D" id="3.40.50.720">
    <property type="entry name" value="NAD(P)-binding Rossmann-like Domain"/>
    <property type="match status" value="1"/>
</dbReference>
<dbReference type="PANTHER" id="PTHR43818">
    <property type="entry name" value="BCDNA.GH03377"/>
    <property type="match status" value="1"/>
</dbReference>
<keyword evidence="4" id="KW-1185">Reference proteome</keyword>
<dbReference type="InterPro" id="IPR050463">
    <property type="entry name" value="Gfo/Idh/MocA_oxidrdct_glycsds"/>
</dbReference>
<feature type="domain" description="Gfo/Idh/MocA-like oxidoreductase N-terminal" evidence="2">
    <location>
        <begin position="4"/>
        <end position="120"/>
    </location>
</feature>
<dbReference type="AlphaFoldDB" id="A0A1H3L2G9"/>
<dbReference type="Pfam" id="PF01408">
    <property type="entry name" value="GFO_IDH_MocA"/>
    <property type="match status" value="1"/>
</dbReference>
<sequence>MTVKTAIIGLGIMGRRMLEHMVRHDDFSPVTLWDPDPDACAAARAIAPDAVLTPSAEAAMDAADLVYLACPPGPRRAYTLAAAAAGQAVFLEKPLGVDLDASEDLVARLEASGVPAAVNFVQASGDALADVSAAAESGAMGDLVGAEIILTYGAWPRAWQQAADWLRYRDEGGMTREVVSHFLFFTERVLGPLTVEWARPSYPSDPALSETQMAARLLTADGRPVTVLASVGGALPDRQELTIKGTRTSRRITDFYIDAVSDGGAFSEIRPRPEDPRATSLKAQLDELQLCIAGQPHRLASPREALRVQQLVEAMLRGMG</sequence>
<gene>
    <name evidence="3" type="ORF">SAMN05444340_11127</name>
</gene>
<dbReference type="InterPro" id="IPR036291">
    <property type="entry name" value="NAD(P)-bd_dom_sf"/>
</dbReference>
<keyword evidence="1" id="KW-0560">Oxidoreductase</keyword>
<dbReference type="RefSeq" id="WP_089883934.1">
    <property type="nucleotide sequence ID" value="NZ_FNPF01000011.1"/>
</dbReference>
<dbReference type="Gene3D" id="3.30.360.10">
    <property type="entry name" value="Dihydrodipicolinate Reductase, domain 2"/>
    <property type="match status" value="1"/>
</dbReference>
<evidence type="ECO:0000259" key="2">
    <source>
        <dbReference type="Pfam" id="PF01408"/>
    </source>
</evidence>
<evidence type="ECO:0000256" key="1">
    <source>
        <dbReference type="ARBA" id="ARBA00023002"/>
    </source>
</evidence>
<dbReference type="PANTHER" id="PTHR43818:SF11">
    <property type="entry name" value="BCDNA.GH03377"/>
    <property type="match status" value="1"/>
</dbReference>
<dbReference type="OrthoDB" id="9781031at2"/>
<protein>
    <submittedName>
        <fullName evidence="3">Predicted dehydrogenase</fullName>
    </submittedName>
</protein>
<dbReference type="GO" id="GO:0016491">
    <property type="term" value="F:oxidoreductase activity"/>
    <property type="evidence" value="ECO:0007669"/>
    <property type="project" value="UniProtKB-KW"/>
</dbReference>
<dbReference type="Proteomes" id="UP000199286">
    <property type="component" value="Unassembled WGS sequence"/>
</dbReference>
<evidence type="ECO:0000313" key="3">
    <source>
        <dbReference type="EMBL" id="SDY58138.1"/>
    </source>
</evidence>
<dbReference type="InterPro" id="IPR000683">
    <property type="entry name" value="Gfo/Idh/MocA-like_OxRdtase_N"/>
</dbReference>